<evidence type="ECO:0000313" key="4">
    <source>
        <dbReference type="Proteomes" id="UP000281657"/>
    </source>
</evidence>
<dbReference type="UniPathway" id="UPA00908">
    <property type="reaction ID" value="UER00884"/>
</dbReference>
<name>A0A428DR25_STRMT</name>
<dbReference type="GO" id="GO:0015970">
    <property type="term" value="P:guanosine tetraphosphate biosynthetic process"/>
    <property type="evidence" value="ECO:0007669"/>
    <property type="project" value="UniProtKB-UniPathway"/>
</dbReference>
<dbReference type="InterPro" id="IPR043519">
    <property type="entry name" value="NT_sf"/>
</dbReference>
<proteinExistence type="predicted"/>
<comment type="pathway">
    <text evidence="1">Purine metabolism; ppGpp biosynthesis; ppGpp from GTP: step 1/2.</text>
</comment>
<reference evidence="3 4" key="1">
    <citation type="submission" date="2018-11" db="EMBL/GenBank/DDBJ databases">
        <title>Species Designations Belie Phenotypic and Genotypic Heterogeneity in Oral Streptococci.</title>
        <authorList>
            <person name="Velsko I."/>
        </authorList>
    </citation>
    <scope>NUCLEOTIDE SEQUENCE [LARGE SCALE GENOMIC DNA]</scope>
    <source>
        <strain evidence="3 4">BCC60</strain>
    </source>
</reference>
<dbReference type="EMBL" id="RJNY01000004">
    <property type="protein sequence ID" value="RSI98377.1"/>
    <property type="molecule type" value="Genomic_DNA"/>
</dbReference>
<dbReference type="InterPro" id="IPR007685">
    <property type="entry name" value="RelA_SpoT"/>
</dbReference>
<dbReference type="Pfam" id="PF04607">
    <property type="entry name" value="RelA_SpoT"/>
    <property type="match status" value="1"/>
</dbReference>
<dbReference type="Gene3D" id="3.30.460.10">
    <property type="entry name" value="Beta Polymerase, domain 2"/>
    <property type="match status" value="1"/>
</dbReference>
<comment type="caution">
    <text evidence="3">The sequence shown here is derived from an EMBL/GenBank/DDBJ whole genome shotgun (WGS) entry which is preliminary data.</text>
</comment>
<sequence>MVIESYDYENVVEIIKRINDLHFDFSCKLEPDLTCNLRQTIDKVADMTGANPDFQKLIDLYKAELTQFAAELVDFSTEYSGVRYRVKQSESIGEKIRYYLGDQHENGKVPIIKSLNDLLGFRIFVQDVDLVHDELKNDIKIKVHIDRMYMRKKDGYIGLHIYFKNHNNKFFPWELQIWNVRHAELNENLHKEHKQKRKYTSLAKDYYQANLEKEG</sequence>
<protein>
    <recommendedName>
        <fullName evidence="2">RelA/SpoT domain-containing protein</fullName>
    </recommendedName>
</protein>
<evidence type="ECO:0000259" key="2">
    <source>
        <dbReference type="SMART" id="SM00954"/>
    </source>
</evidence>
<dbReference type="SMART" id="SM00954">
    <property type="entry name" value="RelA_SpoT"/>
    <property type="match status" value="1"/>
</dbReference>
<dbReference type="AlphaFoldDB" id="A0A428DR25"/>
<evidence type="ECO:0000313" key="3">
    <source>
        <dbReference type="EMBL" id="RSI98377.1"/>
    </source>
</evidence>
<accession>A0A428DR25</accession>
<gene>
    <name evidence="3" type="ORF">D8847_02995</name>
</gene>
<dbReference type="RefSeq" id="WP_125840561.1">
    <property type="nucleotide sequence ID" value="NZ_RJNY01000004.1"/>
</dbReference>
<evidence type="ECO:0000256" key="1">
    <source>
        <dbReference type="ARBA" id="ARBA00004976"/>
    </source>
</evidence>
<feature type="domain" description="RelA/SpoT" evidence="2">
    <location>
        <begin position="84"/>
        <end position="199"/>
    </location>
</feature>
<organism evidence="3 4">
    <name type="scientific">Streptococcus mitis</name>
    <dbReference type="NCBI Taxonomy" id="28037"/>
    <lineage>
        <taxon>Bacteria</taxon>
        <taxon>Bacillati</taxon>
        <taxon>Bacillota</taxon>
        <taxon>Bacilli</taxon>
        <taxon>Lactobacillales</taxon>
        <taxon>Streptococcaceae</taxon>
        <taxon>Streptococcus</taxon>
        <taxon>Streptococcus mitis group</taxon>
    </lineage>
</organism>
<dbReference type="SUPFAM" id="SSF81301">
    <property type="entry name" value="Nucleotidyltransferase"/>
    <property type="match status" value="1"/>
</dbReference>
<dbReference type="Proteomes" id="UP000281657">
    <property type="component" value="Unassembled WGS sequence"/>
</dbReference>